<evidence type="ECO:0000256" key="2">
    <source>
        <dbReference type="ARBA" id="ARBA00009549"/>
    </source>
</evidence>
<feature type="region of interest" description="Disordered" evidence="6">
    <location>
        <begin position="295"/>
        <end position="466"/>
    </location>
</feature>
<evidence type="ECO:0000256" key="6">
    <source>
        <dbReference type="SAM" id="MobiDB-lite"/>
    </source>
</evidence>
<keyword evidence="5" id="KW-0498">Mitosis</keyword>
<feature type="region of interest" description="Disordered" evidence="6">
    <location>
        <begin position="972"/>
        <end position="1005"/>
    </location>
</feature>
<evidence type="ECO:0000259" key="7">
    <source>
        <dbReference type="SMART" id="SM01349"/>
    </source>
</evidence>
<dbReference type="PANTHER" id="PTHR21567:SF9">
    <property type="entry name" value="CLIP-ASSOCIATING PROTEIN"/>
    <property type="match status" value="1"/>
</dbReference>
<proteinExistence type="inferred from homology"/>
<keyword evidence="5" id="KW-0131">Cell cycle</keyword>
<dbReference type="SUPFAM" id="SSF48371">
    <property type="entry name" value="ARM repeat"/>
    <property type="match status" value="1"/>
</dbReference>
<dbReference type="GO" id="GO:0005881">
    <property type="term" value="C:cytoplasmic microtubule"/>
    <property type="evidence" value="ECO:0007669"/>
    <property type="project" value="TreeGrafter"/>
</dbReference>
<keyword evidence="9" id="KW-1185">Reference proteome</keyword>
<dbReference type="EMBL" id="JANBUM010000083">
    <property type="protein sequence ID" value="KAJ2785646.1"/>
    <property type="molecule type" value="Genomic_DNA"/>
</dbReference>
<dbReference type="InterPro" id="IPR016024">
    <property type="entry name" value="ARM-type_fold"/>
</dbReference>
<gene>
    <name evidence="8" type="primary">STU1</name>
    <name evidence="8" type="ORF">GGI15_001847</name>
</gene>
<dbReference type="OrthoDB" id="46159at2759"/>
<dbReference type="GO" id="GO:0051301">
    <property type="term" value="P:cell division"/>
    <property type="evidence" value="ECO:0007669"/>
    <property type="project" value="UniProtKB-KW"/>
</dbReference>
<feature type="compositionally biased region" description="Polar residues" evidence="6">
    <location>
        <begin position="135"/>
        <end position="152"/>
    </location>
</feature>
<evidence type="ECO:0000313" key="8">
    <source>
        <dbReference type="EMBL" id="KAJ2785646.1"/>
    </source>
</evidence>
<comment type="caution">
    <text evidence="8">The sequence shown here is derived from an EMBL/GenBank/DDBJ whole genome shotgun (WGS) entry which is preliminary data.</text>
</comment>
<accession>A0A9W8HPN9</accession>
<comment type="similarity">
    <text evidence="2">Belongs to the CLASP family.</text>
</comment>
<reference evidence="8" key="1">
    <citation type="submission" date="2022-07" db="EMBL/GenBank/DDBJ databases">
        <title>Phylogenomic reconstructions and comparative analyses of Kickxellomycotina fungi.</title>
        <authorList>
            <person name="Reynolds N.K."/>
            <person name="Stajich J.E."/>
            <person name="Barry K."/>
            <person name="Grigoriev I.V."/>
            <person name="Crous P."/>
            <person name="Smith M.E."/>
        </authorList>
    </citation>
    <scope>NUCLEOTIDE SEQUENCE</scope>
    <source>
        <strain evidence="8">BCRC 34489</strain>
    </source>
</reference>
<feature type="compositionally biased region" description="Polar residues" evidence="6">
    <location>
        <begin position="434"/>
        <end position="446"/>
    </location>
</feature>
<feature type="compositionally biased region" description="Polar residues" evidence="6">
    <location>
        <begin position="924"/>
        <end position="942"/>
    </location>
</feature>
<dbReference type="GO" id="GO:0090307">
    <property type="term" value="P:mitotic spindle assembly"/>
    <property type="evidence" value="ECO:0007669"/>
    <property type="project" value="TreeGrafter"/>
</dbReference>
<dbReference type="InterPro" id="IPR024395">
    <property type="entry name" value="CLASP_N_dom"/>
</dbReference>
<evidence type="ECO:0000256" key="5">
    <source>
        <dbReference type="ARBA" id="ARBA00022776"/>
    </source>
</evidence>
<organism evidence="8 9">
    <name type="scientific">Coemansia interrupta</name>
    <dbReference type="NCBI Taxonomy" id="1126814"/>
    <lineage>
        <taxon>Eukaryota</taxon>
        <taxon>Fungi</taxon>
        <taxon>Fungi incertae sedis</taxon>
        <taxon>Zoopagomycota</taxon>
        <taxon>Kickxellomycotina</taxon>
        <taxon>Kickxellomycetes</taxon>
        <taxon>Kickxellales</taxon>
        <taxon>Kickxellaceae</taxon>
        <taxon>Coemansia</taxon>
    </lineage>
</organism>
<evidence type="ECO:0000256" key="1">
    <source>
        <dbReference type="ARBA" id="ARBA00004186"/>
    </source>
</evidence>
<dbReference type="GO" id="GO:0005876">
    <property type="term" value="C:spindle microtubule"/>
    <property type="evidence" value="ECO:0007669"/>
    <property type="project" value="TreeGrafter"/>
</dbReference>
<feature type="region of interest" description="Disordered" evidence="6">
    <location>
        <begin position="890"/>
        <end position="944"/>
    </location>
</feature>
<name>A0A9W8HPN9_9FUNG</name>
<dbReference type="InterPro" id="IPR011989">
    <property type="entry name" value="ARM-like"/>
</dbReference>
<dbReference type="GO" id="GO:1990023">
    <property type="term" value="C:mitotic spindle midzone"/>
    <property type="evidence" value="ECO:0007669"/>
    <property type="project" value="TreeGrafter"/>
</dbReference>
<protein>
    <submittedName>
        <fullName evidence="8">Suppressor of tub2 mutation</fullName>
    </submittedName>
</protein>
<feature type="region of interest" description="Disordered" evidence="6">
    <location>
        <begin position="128"/>
        <end position="152"/>
    </location>
</feature>
<dbReference type="GO" id="GO:0005815">
    <property type="term" value="C:microtubule organizing center"/>
    <property type="evidence" value="ECO:0007669"/>
    <property type="project" value="TreeGrafter"/>
</dbReference>
<evidence type="ECO:0000256" key="3">
    <source>
        <dbReference type="ARBA" id="ARBA00022618"/>
    </source>
</evidence>
<keyword evidence="4" id="KW-0493">Microtubule</keyword>
<feature type="domain" description="TOG" evidence="7">
    <location>
        <begin position="10"/>
        <end position="279"/>
    </location>
</feature>
<comment type="subcellular location">
    <subcellularLocation>
        <location evidence="1">Cytoplasm</location>
        <location evidence="1">Cytoskeleton</location>
        <location evidence="1">Spindle</location>
    </subcellularLocation>
</comment>
<evidence type="ECO:0000313" key="9">
    <source>
        <dbReference type="Proteomes" id="UP001140172"/>
    </source>
</evidence>
<dbReference type="Proteomes" id="UP001140172">
    <property type="component" value="Unassembled WGS sequence"/>
</dbReference>
<dbReference type="PANTHER" id="PTHR21567">
    <property type="entry name" value="CLASP"/>
    <property type="match status" value="1"/>
</dbReference>
<feature type="compositionally biased region" description="Low complexity" evidence="6">
    <location>
        <begin position="305"/>
        <end position="323"/>
    </location>
</feature>
<feature type="region of interest" description="Disordered" evidence="6">
    <location>
        <begin position="745"/>
        <end position="810"/>
    </location>
</feature>
<dbReference type="GO" id="GO:0008017">
    <property type="term" value="F:microtubule binding"/>
    <property type="evidence" value="ECO:0007669"/>
    <property type="project" value="TreeGrafter"/>
</dbReference>
<feature type="region of interest" description="Disordered" evidence="6">
    <location>
        <begin position="1019"/>
        <end position="1041"/>
    </location>
</feature>
<dbReference type="Gene3D" id="1.25.10.10">
    <property type="entry name" value="Leucine-rich Repeat Variant"/>
    <property type="match status" value="2"/>
</dbReference>
<sequence>MSETLDHLYRSLQGVQLLTQEKKVTLLDRVGDGLRRGVPGSSKALEGIITAIAPILGSSQVIACQAALSCVQPLIERVTREANMHASKSLLHFVLPQLLDRLGDGRMAVRELALATLMSMWAELDGMQSRKASSERSQSPGSPTRSNGSRYSAISSSIPKFGTPFKSRVTKPSVPVSPTSLAHWSPSLSFEREIQTRGFGHKIWRVREMILEWLHTCVEEYPEFPAMRYIENVFGLLDDNQDAVRFASKRALNTIYNARPEFQEDIVSRAQPLASQRPTLLLAITAPKGELAALPASPYGGGRSGSRLGASQIGRPGSRVSGSSRHDMRPPPFSTQMQPPMPPPPHIPAGNAFRPTNHRSMSQQGLRPGSRTGFTSPLSPGRPSQLHSQQMHHHSPLHSSSGIAAHGPASAGAAYSPSHQQPASGSPPSQAPGVTSSLTNRQSSRILNPRRPLRKQPSLARLPESFVPSQNLPADVKVHNVPSKQSLASEFARTIGSFGGRETEDNWVHRERAVNLYRGIVWGNAAIEFHEDLVAGLKEHIFEILKAVSSLRTSMSFCAMGLCDDIAMRLGPYAAVLLDPIFDALLKQCAQTKKLGAQRAAKSLEVMFRYFPLRAKSVEALRLRMADKSAVLRLAMVTTCTSILRSHGQHLDSADRRNGDILTSIDDVIKLGVVDAQPSVRESSRELFWELHTVSELHGKKLLSGFPENTRTALLRDKVKYVREGQQSHSRLALQDARPMSAASIFRTPSGSHGRQAGMRPSFGGAREASGPSLMSVVAASHSPQRSPTAARSSYSSDTDLGTPLANRTGVRQMMVPADNHNRLLEEPGETEADRMDEDDDGMDEDMLMFVRPTHEAGQGRKRVQGLRTPVQPRMSLGLIDFNQVDMGGSLLEADTPPRGSLLTNQPSDAMDTDVEMGDVSPVVSPTKSSAAPSIASPQVPTSPVLGESQATAVAGIGSIEQSLVSLGSIQNLSLGPEAGPDSPTPARDHSNDESTQMDEDEDQVAGQVSGMVDLKERRTSDAGSISGQGHFLTPERTPRMSPSLKHEARALNAAPMSLFANQMATPRTQTARYWLGPMDMTSSTAMPRPSVAESPMPAETPVRLNKIDLYLKRLSANDDVDESLFRSLARFAKDESNTSWVSEEAGGSGYLDRILRACLCWLQAPVENRDTVFVKDSCFDVLRVLVRRKSQHFTLDTARLLLLEVLRNRFIESTILSGSAEDVFYDMATHLDADLCFELSEDFFRRAPIPTVHDTQAGRPGYAAHLESSVETAADVDPMGVYKMDNALAGVLEFVAEVVKHLPSPEMVTMQDLDKFMPYSTACFIHPRSQVRKAALEPIIMVHTKLGKPDSEFEELLLRASSEQLATSSNPLAKYIDQLRRPELRKLVWSFYLSRCES</sequence>
<evidence type="ECO:0000256" key="4">
    <source>
        <dbReference type="ARBA" id="ARBA00022701"/>
    </source>
</evidence>
<dbReference type="InterPro" id="IPR034085">
    <property type="entry name" value="TOG"/>
</dbReference>
<dbReference type="SMART" id="SM01349">
    <property type="entry name" value="TOG"/>
    <property type="match status" value="1"/>
</dbReference>
<dbReference type="Pfam" id="PF12348">
    <property type="entry name" value="CLASP_N"/>
    <property type="match status" value="1"/>
</dbReference>
<feature type="compositionally biased region" description="Low complexity" evidence="6">
    <location>
        <begin position="397"/>
        <end position="433"/>
    </location>
</feature>
<feature type="compositionally biased region" description="Polar residues" evidence="6">
    <location>
        <begin position="782"/>
        <end position="800"/>
    </location>
</feature>
<keyword evidence="3" id="KW-0132">Cell division</keyword>